<dbReference type="InterPro" id="IPR035965">
    <property type="entry name" value="PAS-like_dom_sf"/>
</dbReference>
<comment type="catalytic activity">
    <reaction evidence="1">
        <text>ATP + protein L-histidine = ADP + protein N-phospho-L-histidine.</text>
        <dbReference type="EC" id="2.7.13.3"/>
    </reaction>
</comment>
<dbReference type="PANTHER" id="PTHR41523">
    <property type="entry name" value="TWO-COMPONENT SYSTEM SENSOR PROTEIN"/>
    <property type="match status" value="1"/>
</dbReference>
<evidence type="ECO:0000256" key="5">
    <source>
        <dbReference type="ARBA" id="ARBA00022630"/>
    </source>
</evidence>
<dbReference type="InterPro" id="IPR011102">
    <property type="entry name" value="Sig_transdc_His_kinase_HWE"/>
</dbReference>
<organism evidence="15 16">
    <name type="scientific">Methylobacterium oryzae</name>
    <dbReference type="NCBI Taxonomy" id="334852"/>
    <lineage>
        <taxon>Bacteria</taxon>
        <taxon>Pseudomonadati</taxon>
        <taxon>Pseudomonadota</taxon>
        <taxon>Alphaproteobacteria</taxon>
        <taxon>Hyphomicrobiales</taxon>
        <taxon>Methylobacteriaceae</taxon>
        <taxon>Methylobacterium</taxon>
    </lineage>
</organism>
<evidence type="ECO:0000256" key="13">
    <source>
        <dbReference type="SAM" id="MobiDB-lite"/>
    </source>
</evidence>
<keyword evidence="7" id="KW-0808">Transferase</keyword>
<evidence type="ECO:0000259" key="14">
    <source>
        <dbReference type="PROSITE" id="PS50113"/>
    </source>
</evidence>
<feature type="compositionally biased region" description="Basic and acidic residues" evidence="13">
    <location>
        <begin position="59"/>
        <end position="72"/>
    </location>
</feature>
<keyword evidence="5" id="KW-0285">Flavoprotein</keyword>
<dbReference type="InterPro" id="IPR036890">
    <property type="entry name" value="HATPase_C_sf"/>
</dbReference>
<dbReference type="Pfam" id="PF08448">
    <property type="entry name" value="PAS_4"/>
    <property type="match status" value="1"/>
</dbReference>
<dbReference type="SUPFAM" id="SSF55785">
    <property type="entry name" value="PYP-like sensor domain (PAS domain)"/>
    <property type="match status" value="1"/>
</dbReference>
<accession>A0ABU7TPU8</accession>
<evidence type="ECO:0000256" key="6">
    <source>
        <dbReference type="ARBA" id="ARBA00022643"/>
    </source>
</evidence>
<dbReference type="Pfam" id="PF07536">
    <property type="entry name" value="HWE_HK"/>
    <property type="match status" value="1"/>
</dbReference>
<comment type="caution">
    <text evidence="15">The sequence shown here is derived from an EMBL/GenBank/DDBJ whole genome shotgun (WGS) entry which is preliminary data.</text>
</comment>
<evidence type="ECO:0000256" key="4">
    <source>
        <dbReference type="ARBA" id="ARBA00022553"/>
    </source>
</evidence>
<dbReference type="EMBL" id="MLCA01000007">
    <property type="protein sequence ID" value="MEE7491707.1"/>
    <property type="molecule type" value="Genomic_DNA"/>
</dbReference>
<evidence type="ECO:0000313" key="15">
    <source>
        <dbReference type="EMBL" id="MEE7491707.1"/>
    </source>
</evidence>
<evidence type="ECO:0000256" key="2">
    <source>
        <dbReference type="ARBA" id="ARBA00012438"/>
    </source>
</evidence>
<dbReference type="SMART" id="SM00911">
    <property type="entry name" value="HWE_HK"/>
    <property type="match status" value="1"/>
</dbReference>
<dbReference type="CDD" id="cd00130">
    <property type="entry name" value="PAS"/>
    <property type="match status" value="1"/>
</dbReference>
<evidence type="ECO:0000256" key="12">
    <source>
        <dbReference type="ARBA" id="ARBA00023026"/>
    </source>
</evidence>
<evidence type="ECO:0000313" key="16">
    <source>
        <dbReference type="Proteomes" id="UP001355206"/>
    </source>
</evidence>
<evidence type="ECO:0000256" key="8">
    <source>
        <dbReference type="ARBA" id="ARBA00022737"/>
    </source>
</evidence>
<keyword evidence="4" id="KW-0597">Phosphoprotein</keyword>
<dbReference type="PANTHER" id="PTHR41523:SF7">
    <property type="entry name" value="HISTIDINE KINASE"/>
    <property type="match status" value="1"/>
</dbReference>
<dbReference type="Gene3D" id="3.30.450.20">
    <property type="entry name" value="PAS domain"/>
    <property type="match status" value="1"/>
</dbReference>
<feature type="domain" description="PAC" evidence="14">
    <location>
        <begin position="159"/>
        <end position="212"/>
    </location>
</feature>
<keyword evidence="16" id="KW-1185">Reference proteome</keyword>
<keyword evidence="10 15" id="KW-0418">Kinase</keyword>
<sequence length="408" mass="43760">MDVDIVRPRTDGAERRVETLETENIRLRSLLAQVTAQADWERQRSRRLGRIIEAASRAEAGRMDAERVEPPRGRSGSGPEARPRAPGRTGPASPPQAPNDYLELLDREGCLITASEDGPALSAAEDEAEAIGRPWIDAWTRAEDREAVAAALDRARLGRPSRFQAQSEAGGAVRWWDVAITPIGAAPDRPERILAVSRDITEQKLTEARQTLLMQELAHRMKNTMAMVQAVAAQTMRNAPSLEAAGAALAARLLALAKAHDILLQGSFARASLSGLVEGAVSLHGDGVAGRFRIDGPDLTLGPRHGMTLALMLHELGTNAAKYGALSVAAGWVCITWNVAEAEGGQTLRFRWEESGGPPVSPPTRTGFGTRLIARSLAHSFGGTAHLSYPREGAVLTFEAPLDVVLVA</sequence>
<keyword evidence="11" id="KW-0067">ATP-binding</keyword>
<evidence type="ECO:0000256" key="11">
    <source>
        <dbReference type="ARBA" id="ARBA00022840"/>
    </source>
</evidence>
<reference evidence="15 16" key="1">
    <citation type="journal article" date="2012" name="Genet. Mol. Biol.">
        <title>Analysis of 16S rRNA and mxaF genes revealing insights into Methylobacterium niche-specific plant association.</title>
        <authorList>
            <person name="Dourado M.N."/>
            <person name="Andreote F.D."/>
            <person name="Dini-Andreote F."/>
            <person name="Conti R."/>
            <person name="Araujo J.M."/>
            <person name="Araujo W.L."/>
        </authorList>
    </citation>
    <scope>NUCLEOTIDE SEQUENCE [LARGE SCALE GENOMIC DNA]</scope>
    <source>
        <strain evidence="15 16">TC3-10</strain>
    </source>
</reference>
<dbReference type="InterPro" id="IPR013656">
    <property type="entry name" value="PAS_4"/>
</dbReference>
<keyword evidence="9" id="KW-0547">Nucleotide-binding</keyword>
<dbReference type="InterPro" id="IPR000700">
    <property type="entry name" value="PAS-assoc_C"/>
</dbReference>
<feature type="region of interest" description="Disordered" evidence="13">
    <location>
        <begin position="58"/>
        <end position="100"/>
    </location>
</feature>
<evidence type="ECO:0000256" key="10">
    <source>
        <dbReference type="ARBA" id="ARBA00022777"/>
    </source>
</evidence>
<keyword evidence="8" id="KW-0677">Repeat</keyword>
<evidence type="ECO:0000256" key="1">
    <source>
        <dbReference type="ARBA" id="ARBA00000085"/>
    </source>
</evidence>
<dbReference type="RefSeq" id="WP_331302355.1">
    <property type="nucleotide sequence ID" value="NZ_MLCA01000007.1"/>
</dbReference>
<dbReference type="NCBIfam" id="TIGR00229">
    <property type="entry name" value="sensory_box"/>
    <property type="match status" value="1"/>
</dbReference>
<protein>
    <recommendedName>
        <fullName evidence="3">Blue-light-activated histidine kinase</fullName>
        <ecNumber evidence="2">2.7.13.3</ecNumber>
    </recommendedName>
</protein>
<name>A0ABU7TPU8_9HYPH</name>
<keyword evidence="6" id="KW-0288">FMN</keyword>
<proteinExistence type="predicted"/>
<dbReference type="Proteomes" id="UP001355206">
    <property type="component" value="Unassembled WGS sequence"/>
</dbReference>
<gene>
    <name evidence="15" type="ORF">MOTC310_14995</name>
</gene>
<dbReference type="PROSITE" id="PS50113">
    <property type="entry name" value="PAC"/>
    <property type="match status" value="1"/>
</dbReference>
<evidence type="ECO:0000256" key="9">
    <source>
        <dbReference type="ARBA" id="ARBA00022741"/>
    </source>
</evidence>
<keyword evidence="12" id="KW-0843">Virulence</keyword>
<evidence type="ECO:0000256" key="7">
    <source>
        <dbReference type="ARBA" id="ARBA00022679"/>
    </source>
</evidence>
<dbReference type="EC" id="2.7.13.3" evidence="2"/>
<dbReference type="Gene3D" id="3.30.565.10">
    <property type="entry name" value="Histidine kinase-like ATPase, C-terminal domain"/>
    <property type="match status" value="1"/>
</dbReference>
<dbReference type="InterPro" id="IPR000014">
    <property type="entry name" value="PAS"/>
</dbReference>
<evidence type="ECO:0000256" key="3">
    <source>
        <dbReference type="ARBA" id="ARBA00021740"/>
    </source>
</evidence>
<dbReference type="GO" id="GO:0016301">
    <property type="term" value="F:kinase activity"/>
    <property type="evidence" value="ECO:0007669"/>
    <property type="project" value="UniProtKB-KW"/>
</dbReference>